<dbReference type="NCBIfam" id="NF007741">
    <property type="entry name" value="PRK10421.1"/>
    <property type="match status" value="1"/>
</dbReference>
<evidence type="ECO:0000313" key="6">
    <source>
        <dbReference type="EMBL" id="TAA25870.1"/>
    </source>
</evidence>
<evidence type="ECO:0000259" key="5">
    <source>
        <dbReference type="PROSITE" id="PS50949"/>
    </source>
</evidence>
<dbReference type="PROSITE" id="PS50949">
    <property type="entry name" value="HTH_GNTR"/>
    <property type="match status" value="1"/>
</dbReference>
<dbReference type="OrthoDB" id="5450856at2"/>
<proteinExistence type="predicted"/>
<dbReference type="Pfam" id="PF00392">
    <property type="entry name" value="GntR"/>
    <property type="match status" value="1"/>
</dbReference>
<dbReference type="SUPFAM" id="SSF46785">
    <property type="entry name" value="Winged helix' DNA-binding domain"/>
    <property type="match status" value="1"/>
</dbReference>
<evidence type="ECO:0000256" key="1">
    <source>
        <dbReference type="ARBA" id="ARBA00023015"/>
    </source>
</evidence>
<protein>
    <submittedName>
        <fullName evidence="6">Transcriptional regulator LldR</fullName>
    </submittedName>
</protein>
<name>A0A4Q8LBM8_9GAMM</name>
<dbReference type="Gene3D" id="1.20.120.530">
    <property type="entry name" value="GntR ligand-binding domain-like"/>
    <property type="match status" value="1"/>
</dbReference>
<dbReference type="InterPro" id="IPR036388">
    <property type="entry name" value="WH-like_DNA-bd_sf"/>
</dbReference>
<evidence type="ECO:0000256" key="3">
    <source>
        <dbReference type="ARBA" id="ARBA00023163"/>
    </source>
</evidence>
<dbReference type="PANTHER" id="PTHR43537:SF18">
    <property type="entry name" value="L-LACTATE DEHYDROGENASE OPERON REGULATORY PROTEIN-RELATED"/>
    <property type="match status" value="1"/>
</dbReference>
<dbReference type="Gene3D" id="1.10.10.10">
    <property type="entry name" value="Winged helix-like DNA-binding domain superfamily/Winged helix DNA-binding domain"/>
    <property type="match status" value="1"/>
</dbReference>
<dbReference type="AlphaFoldDB" id="A0A4Q8LBM8"/>
<gene>
    <name evidence="6" type="primary">lldR</name>
    <name evidence="6" type="ORF">EA660_10625</name>
</gene>
<dbReference type="Proteomes" id="UP000292627">
    <property type="component" value="Unassembled WGS sequence"/>
</dbReference>
<dbReference type="RefSeq" id="WP_130551486.1">
    <property type="nucleotide sequence ID" value="NZ_SHMC01000003.1"/>
</dbReference>
<evidence type="ECO:0000313" key="7">
    <source>
        <dbReference type="Proteomes" id="UP000292627"/>
    </source>
</evidence>
<dbReference type="SMART" id="SM00345">
    <property type="entry name" value="HTH_GNTR"/>
    <property type="match status" value="1"/>
</dbReference>
<sequence length="276" mass="29792">MSHPQRLPAEATPVTASTSPTRAAGRVPDRVAAQLRALIDSRGLKPGERLPAERALALELAVSRSALREGIARLASQGLLVSRVGGGTYVCAPGPLDAAIDAQLAPYLPLFQGDPEYRFDVLEIRHALEGATAWHAAQRATEADRARIAAAFDAIMAAHGQGDAARQAQADADFHLAIAEASHNLVLLQVMRALFRLLQTNISQNRETLYTSPQTFEPLLAQHRALRDAVLAGDAERARHAAHEHLAFVHGSLKTLDEDEARRARASRLPPDRPLP</sequence>
<dbReference type="InterPro" id="IPR000524">
    <property type="entry name" value="Tscrpt_reg_HTH_GntR"/>
</dbReference>
<organism evidence="6 7">
    <name type="scientific">Pseudoxanthomonas winnipegensis</name>
    <dbReference type="NCBI Taxonomy" id="2480810"/>
    <lineage>
        <taxon>Bacteria</taxon>
        <taxon>Pseudomonadati</taxon>
        <taxon>Pseudomonadota</taxon>
        <taxon>Gammaproteobacteria</taxon>
        <taxon>Lysobacterales</taxon>
        <taxon>Lysobacteraceae</taxon>
        <taxon>Pseudoxanthomonas</taxon>
    </lineage>
</organism>
<accession>A0A4Q8LBM8</accession>
<dbReference type="GO" id="GO:0003700">
    <property type="term" value="F:DNA-binding transcription factor activity"/>
    <property type="evidence" value="ECO:0007669"/>
    <property type="project" value="InterPro"/>
</dbReference>
<feature type="region of interest" description="Disordered" evidence="4">
    <location>
        <begin position="1"/>
        <end position="26"/>
    </location>
</feature>
<dbReference type="InterPro" id="IPR036390">
    <property type="entry name" value="WH_DNA-bd_sf"/>
</dbReference>
<dbReference type="CDD" id="cd07377">
    <property type="entry name" value="WHTH_GntR"/>
    <property type="match status" value="1"/>
</dbReference>
<reference evidence="6 7" key="1">
    <citation type="submission" date="2019-02" db="EMBL/GenBank/DDBJ databases">
        <title>WGS of Pseudoxanthomonas species novum from clinical isolates.</title>
        <authorList>
            <person name="Bernier A.-M."/>
            <person name="Bernard K."/>
            <person name="Vachon A."/>
        </authorList>
    </citation>
    <scope>NUCLEOTIDE SEQUENCE [LARGE SCALE GENOMIC DNA]</scope>
    <source>
        <strain evidence="6 7">NML171200</strain>
    </source>
</reference>
<evidence type="ECO:0000256" key="2">
    <source>
        <dbReference type="ARBA" id="ARBA00023125"/>
    </source>
</evidence>
<dbReference type="PRINTS" id="PR00035">
    <property type="entry name" value="HTHGNTR"/>
</dbReference>
<dbReference type="PANTHER" id="PTHR43537">
    <property type="entry name" value="TRANSCRIPTIONAL REGULATOR, GNTR FAMILY"/>
    <property type="match status" value="1"/>
</dbReference>
<comment type="caution">
    <text evidence="6">The sequence shown here is derived from an EMBL/GenBank/DDBJ whole genome shotgun (WGS) entry which is preliminary data.</text>
</comment>
<dbReference type="EMBL" id="SHMC01000003">
    <property type="protein sequence ID" value="TAA25870.1"/>
    <property type="molecule type" value="Genomic_DNA"/>
</dbReference>
<dbReference type="InterPro" id="IPR008920">
    <property type="entry name" value="TF_FadR/GntR_C"/>
</dbReference>
<dbReference type="InterPro" id="IPR011711">
    <property type="entry name" value="GntR_C"/>
</dbReference>
<dbReference type="Pfam" id="PF07729">
    <property type="entry name" value="FCD"/>
    <property type="match status" value="1"/>
</dbReference>
<dbReference type="GO" id="GO:0003677">
    <property type="term" value="F:DNA binding"/>
    <property type="evidence" value="ECO:0007669"/>
    <property type="project" value="UniProtKB-KW"/>
</dbReference>
<dbReference type="SMART" id="SM00895">
    <property type="entry name" value="FCD"/>
    <property type="match status" value="1"/>
</dbReference>
<keyword evidence="1" id="KW-0805">Transcription regulation</keyword>
<dbReference type="SUPFAM" id="SSF48008">
    <property type="entry name" value="GntR ligand-binding domain-like"/>
    <property type="match status" value="1"/>
</dbReference>
<feature type="domain" description="HTH gntR-type" evidence="5">
    <location>
        <begin position="25"/>
        <end position="93"/>
    </location>
</feature>
<keyword evidence="2" id="KW-0238">DNA-binding</keyword>
<keyword evidence="3" id="KW-0804">Transcription</keyword>
<evidence type="ECO:0000256" key="4">
    <source>
        <dbReference type="SAM" id="MobiDB-lite"/>
    </source>
</evidence>